<dbReference type="Gene3D" id="3.90.1200.10">
    <property type="match status" value="1"/>
</dbReference>
<evidence type="ECO:0000256" key="1">
    <source>
        <dbReference type="ARBA" id="ARBA00037883"/>
    </source>
</evidence>
<dbReference type="InterPro" id="IPR011009">
    <property type="entry name" value="Kinase-like_dom_sf"/>
</dbReference>
<comment type="similarity">
    <text evidence="2">Belongs to the choline/ethanolamine kinase family.</text>
</comment>
<dbReference type="Pfam" id="PF01633">
    <property type="entry name" value="Choline_kinase"/>
    <property type="match status" value="1"/>
</dbReference>
<evidence type="ECO:0000313" key="5">
    <source>
        <dbReference type="EMBL" id="QIX01650.1"/>
    </source>
</evidence>
<feature type="region of interest" description="Disordered" evidence="4">
    <location>
        <begin position="393"/>
        <end position="412"/>
    </location>
</feature>
<dbReference type="PANTHER" id="PTHR22603:SF66">
    <property type="entry name" value="ETHANOLAMINE KINASE"/>
    <property type="match status" value="1"/>
</dbReference>
<organism evidence="5 6">
    <name type="scientific">Peltaster fructicola</name>
    <dbReference type="NCBI Taxonomy" id="286661"/>
    <lineage>
        <taxon>Eukaryota</taxon>
        <taxon>Fungi</taxon>
        <taxon>Dikarya</taxon>
        <taxon>Ascomycota</taxon>
        <taxon>Pezizomycotina</taxon>
        <taxon>Dothideomycetes</taxon>
        <taxon>Dothideomycetes incertae sedis</taxon>
        <taxon>Peltaster</taxon>
    </lineage>
</organism>
<reference evidence="5 6" key="1">
    <citation type="journal article" date="2016" name="Sci. Rep.">
        <title>Peltaster fructicola genome reveals evolution from an invasive phytopathogen to an ectophytic parasite.</title>
        <authorList>
            <person name="Xu C."/>
            <person name="Chen H."/>
            <person name="Gleason M.L."/>
            <person name="Xu J.R."/>
            <person name="Liu H."/>
            <person name="Zhang R."/>
            <person name="Sun G."/>
        </authorList>
    </citation>
    <scope>NUCLEOTIDE SEQUENCE [LARGE SCALE GENOMIC DNA]</scope>
    <source>
        <strain evidence="5 6">LNHT1506</strain>
    </source>
</reference>
<sequence length="412" mass="46582">MSSAAHDGHQNNSQDLVNLDIPYIPLTFDNSSPDESALQLVQAYAPEWKDENEGPVVFHRFTDGITNTLTKATKKRPGKTSSEVDQEAILLRAYGQGTDVLIDRNREIKAHGALSKRGLAPALLARFDNGLMYRFVEGDVCAPQDLRKEEVYRQVARRLGQWHAVVPITEISEELSTNGVSNGHVAAKVTPSLWTVMHQWLNAVPQRTTEQQEQKRTLTLELESLEQRFGQLPGLLGKSLVFGHCDLLSGNVIIQSEKQLGAERPVSFIDYEYATPSPAAFDIANHFAEWAGFDCDHSACPTRSVRRDFIQHYVLSFYQEAIAELEHPGVEIDMKAAITQLYDQVDACRGLPGFYWGVWSLIQAEISQIDFNYAEYAQIRLGEYWAWKSEDDGSRARDGREMPLRERRWAQQ</sequence>
<evidence type="ECO:0000256" key="2">
    <source>
        <dbReference type="ARBA" id="ARBA00038211"/>
    </source>
</evidence>
<evidence type="ECO:0000256" key="4">
    <source>
        <dbReference type="SAM" id="MobiDB-lite"/>
    </source>
</evidence>
<evidence type="ECO:0000313" key="6">
    <source>
        <dbReference type="Proteomes" id="UP000503462"/>
    </source>
</evidence>
<comment type="pathway">
    <text evidence="1">Phospholipid metabolism; phosphatidylethanolamine biosynthesis; phosphatidylethanolamine from ethanolamine: step 1/3.</text>
</comment>
<dbReference type="CDD" id="cd05157">
    <property type="entry name" value="ETNK_euk"/>
    <property type="match status" value="1"/>
</dbReference>
<dbReference type="GO" id="GO:0006646">
    <property type="term" value="P:phosphatidylethanolamine biosynthetic process"/>
    <property type="evidence" value="ECO:0007669"/>
    <property type="project" value="TreeGrafter"/>
</dbReference>
<keyword evidence="6" id="KW-1185">Reference proteome</keyword>
<proteinExistence type="inferred from homology"/>
<dbReference type="GO" id="GO:0004305">
    <property type="term" value="F:ethanolamine kinase activity"/>
    <property type="evidence" value="ECO:0007669"/>
    <property type="project" value="UniProtKB-EC"/>
</dbReference>
<protein>
    <recommendedName>
        <fullName evidence="3">ethanolamine kinase</fullName>
        <ecNumber evidence="3">2.7.1.82</ecNumber>
    </recommendedName>
</protein>
<dbReference type="EMBL" id="CP051143">
    <property type="protein sequence ID" value="QIX01650.1"/>
    <property type="molecule type" value="Genomic_DNA"/>
</dbReference>
<name>A0A6H0Y4W3_9PEZI</name>
<dbReference type="PANTHER" id="PTHR22603">
    <property type="entry name" value="CHOLINE/ETHANOALAMINE KINASE"/>
    <property type="match status" value="1"/>
</dbReference>
<dbReference type="GO" id="GO:0005737">
    <property type="term" value="C:cytoplasm"/>
    <property type="evidence" value="ECO:0007669"/>
    <property type="project" value="TreeGrafter"/>
</dbReference>
<dbReference type="AlphaFoldDB" id="A0A6H0Y4W3"/>
<evidence type="ECO:0000256" key="3">
    <source>
        <dbReference type="ARBA" id="ARBA00038874"/>
    </source>
</evidence>
<dbReference type="OrthoDB" id="10267235at2759"/>
<accession>A0A6H0Y4W3</accession>
<gene>
    <name evidence="5" type="ORF">AMS68_007167</name>
</gene>
<dbReference type="SUPFAM" id="SSF56112">
    <property type="entry name" value="Protein kinase-like (PK-like)"/>
    <property type="match status" value="1"/>
</dbReference>
<dbReference type="Proteomes" id="UP000503462">
    <property type="component" value="Chromosome 5"/>
</dbReference>
<dbReference type="EC" id="2.7.1.82" evidence="3"/>